<proteinExistence type="predicted"/>
<feature type="repeat" description="WD" evidence="3">
    <location>
        <begin position="924"/>
        <end position="965"/>
    </location>
</feature>
<dbReference type="Pfam" id="PF25173">
    <property type="entry name" value="Beta-prop_WDR3_1st"/>
    <property type="match status" value="1"/>
</dbReference>
<reference evidence="5" key="1">
    <citation type="journal article" date="2020" name="bioRxiv">
        <title>Comparative genomics of Chlamydomonas.</title>
        <authorList>
            <person name="Craig R.J."/>
            <person name="Hasan A.R."/>
            <person name="Ness R.W."/>
            <person name="Keightley P.D."/>
        </authorList>
    </citation>
    <scope>NUCLEOTIDE SEQUENCE</scope>
    <source>
        <strain evidence="5">SAG 7.73</strain>
    </source>
</reference>
<feature type="repeat" description="WD" evidence="3">
    <location>
        <begin position="840"/>
        <end position="881"/>
    </location>
</feature>
<feature type="repeat" description="WD" evidence="3">
    <location>
        <begin position="1131"/>
        <end position="1172"/>
    </location>
</feature>
<dbReference type="PROSITE" id="PS50082">
    <property type="entry name" value="WD_REPEATS_2"/>
    <property type="match status" value="14"/>
</dbReference>
<keyword evidence="1 3" id="KW-0853">WD repeat</keyword>
<evidence type="ECO:0000256" key="2">
    <source>
        <dbReference type="ARBA" id="ARBA00022737"/>
    </source>
</evidence>
<dbReference type="PANTHER" id="PTHR19848:SF8">
    <property type="entry name" value="F-BOX AND WD REPEAT DOMAIN CONTAINING 7"/>
    <property type="match status" value="1"/>
</dbReference>
<feature type="domain" description="Nephrocystin 3-like N-terminal" evidence="4">
    <location>
        <begin position="191"/>
        <end position="338"/>
    </location>
</feature>
<feature type="repeat" description="WD" evidence="3">
    <location>
        <begin position="714"/>
        <end position="755"/>
    </location>
</feature>
<name>A0A835S849_CHLIN</name>
<dbReference type="InterPro" id="IPR015943">
    <property type="entry name" value="WD40/YVTN_repeat-like_dom_sf"/>
</dbReference>
<feature type="repeat" description="WD" evidence="3">
    <location>
        <begin position="756"/>
        <end position="797"/>
    </location>
</feature>
<dbReference type="EMBL" id="JAEHOC010000104">
    <property type="protein sequence ID" value="KAG2422512.1"/>
    <property type="molecule type" value="Genomic_DNA"/>
</dbReference>
<dbReference type="CDD" id="cd00200">
    <property type="entry name" value="WD40"/>
    <property type="match status" value="2"/>
</dbReference>
<keyword evidence="2" id="KW-0677">Repeat</keyword>
<dbReference type="InterPro" id="IPR001680">
    <property type="entry name" value="WD40_rpt"/>
</dbReference>
<evidence type="ECO:0000256" key="1">
    <source>
        <dbReference type="ARBA" id="ARBA00022574"/>
    </source>
</evidence>
<dbReference type="FunFam" id="2.130.10.10:FF:000228">
    <property type="entry name" value="COMPASS-like H3K4 histone methylase component WDR5A"/>
    <property type="match status" value="2"/>
</dbReference>
<feature type="repeat" description="WD" evidence="3">
    <location>
        <begin position="798"/>
        <end position="839"/>
    </location>
</feature>
<organism evidence="5 6">
    <name type="scientific">Chlamydomonas incerta</name>
    <dbReference type="NCBI Taxonomy" id="51695"/>
    <lineage>
        <taxon>Eukaryota</taxon>
        <taxon>Viridiplantae</taxon>
        <taxon>Chlorophyta</taxon>
        <taxon>core chlorophytes</taxon>
        <taxon>Chlorophyceae</taxon>
        <taxon>CS clade</taxon>
        <taxon>Chlamydomonadales</taxon>
        <taxon>Chlamydomonadaceae</taxon>
        <taxon>Chlamydomonas</taxon>
    </lineage>
</organism>
<evidence type="ECO:0000313" key="6">
    <source>
        <dbReference type="Proteomes" id="UP000650467"/>
    </source>
</evidence>
<feature type="repeat" description="WD" evidence="3">
    <location>
        <begin position="1047"/>
        <end position="1088"/>
    </location>
</feature>
<dbReference type="Pfam" id="PF24883">
    <property type="entry name" value="NPHP3_N"/>
    <property type="match status" value="1"/>
</dbReference>
<dbReference type="PRINTS" id="PR00320">
    <property type="entry name" value="GPROTEINBRPT"/>
</dbReference>
<protein>
    <recommendedName>
        <fullName evidence="4">Nephrocystin 3-like N-terminal domain-containing protein</fullName>
    </recommendedName>
</protein>
<dbReference type="Proteomes" id="UP000650467">
    <property type="component" value="Unassembled WGS sequence"/>
</dbReference>
<feature type="repeat" description="WD" evidence="3">
    <location>
        <begin position="882"/>
        <end position="923"/>
    </location>
</feature>
<feature type="repeat" description="WD" evidence="3">
    <location>
        <begin position="1089"/>
        <end position="1130"/>
    </location>
</feature>
<gene>
    <name evidence="5" type="ORF">HXX76_015980</name>
</gene>
<feature type="repeat" description="WD" evidence="3">
    <location>
        <begin position="1173"/>
        <end position="1214"/>
    </location>
</feature>
<dbReference type="PROSITE" id="PS00678">
    <property type="entry name" value="WD_REPEATS_1"/>
    <property type="match status" value="10"/>
</dbReference>
<dbReference type="InterPro" id="IPR019775">
    <property type="entry name" value="WD40_repeat_CS"/>
</dbReference>
<dbReference type="PROSITE" id="PS50294">
    <property type="entry name" value="WD_REPEATS_REGION"/>
    <property type="match status" value="14"/>
</dbReference>
<dbReference type="OrthoDB" id="529190at2759"/>
<dbReference type="GO" id="GO:0035097">
    <property type="term" value="C:histone methyltransferase complex"/>
    <property type="evidence" value="ECO:0007669"/>
    <property type="project" value="UniProtKB-ARBA"/>
</dbReference>
<comment type="caution">
    <text evidence="5">The sequence shown here is derived from an EMBL/GenBank/DDBJ whole genome shotgun (WGS) entry which is preliminary data.</text>
</comment>
<feature type="repeat" description="WD" evidence="3">
    <location>
        <begin position="1257"/>
        <end position="1298"/>
    </location>
</feature>
<evidence type="ECO:0000259" key="4">
    <source>
        <dbReference type="Pfam" id="PF24883"/>
    </source>
</evidence>
<feature type="repeat" description="WD" evidence="3">
    <location>
        <begin position="1215"/>
        <end position="1256"/>
    </location>
</feature>
<dbReference type="InterPro" id="IPR036322">
    <property type="entry name" value="WD40_repeat_dom_sf"/>
</dbReference>
<keyword evidence="6" id="KW-1185">Reference proteome</keyword>
<sequence>MREYVAEEDVAQPMYFISHAWKNKVSLLIDFILDDLLVLADEGVAVWIDILAVNQHEETDEHDYDIAAFADVIKVCSGGTIVVMDVEQCNPSTRGWCIYEWSSTLAAHGDGGLHMTFRSIEERKTVVESINIRNAQCQFERDKAMILRCVEELHGSADRFDAALKLQLMLEPLSHHADLRRLLGRAQGTTWTLDSFQRWVSSGKRALCVVGGAGDGKSTISAVLCAAAGGDGGGGGSSSTFATAAASSTCTVHAAHFLKYSDARRVDPVRIVKSLAFQLAQRLQGGFAAALMRQDTAKVATMVDMDEAVELLLQQPLRELVDPPAQVLLLVDALDEGDPLSLQLGAGSDSSTPQYPPVLGNKALYLINNCLARLPSYVRFIFTTRPEAAGGQVLPSLGRAFGEAGLETLDPCDLRAAAGSPGGVMVYHTAREAAANIAAADAEGEPGEQQLPAAPAEPDMGDVYAMYSHIFRAAYAAAGEEAPRLKDLIAVLTAAKEPLSESYLAQLGLGQALALLPGRPIIYFADEHRLYSIHKSLGDWLTDPACSHEFAVDVLQGHRILGTHLAATWRTCSDRLYALHYSVTHLAEAVAADAAGGTQEAGPASLVLDDLVLDFNFLHHVARAGYLHEVITALGGMPAHTAPTYDVLRWLKAEQSEAERKPSAASLAEHGLTTAPPATSVYKASVMHCTPAWSTRLSLPTSDDPWSSQCIAVMEGHSDYVNSIAFSPDGKTLASSSDDKAVRLWDAASGRCIATLQGHSRGIHSIAFSPDCTMLASGSEDSTVRLWDAASGQCTATLEGHTAWVQTVVFSPDCKTLASGSGDSTVRLWDAASGRCMATLAGHSDFVMSVAFIRNGTMLASGSGDKTVRLWDAASGQCLATLEGHLDAVRSVAFSPDGTTLVSGSNDNTVQLWDAASGQCTATLEGHSICVSSVAFSRDGRTLASSGGDKTVRLWDAVSGRCRAMLEGHTDSVKGVAFSPDGKTLASGSCDRTVRLWDAASTAAQQGHSDPVRSVAFSPDGTTLASGSGDKAVRLWDATSGRCTAMLEGHSDGVNCVAISPDGTTLASGSDDSTVRLWDTARGRCTATLEGHLDWVLSVAFNPNGKTLASGSGDSTVRLWDAASGRCTATLEGHSADVMSVAFSRDGKTLASGSRDNTVLLWDAASGQCTATLEGHSLRINSVAFSPDGKTLASSSYDKTVRLWDTASGQCTATLQGHTWIITSVAFSPDGTTLASGNDDGTVQLWAVSTGQCTATLHEHRMNVSSIAFSPDGKTLASGSHDKTVRLWDAASGPAQGDTAGTLGGC</sequence>
<dbReference type="SMART" id="SM00320">
    <property type="entry name" value="WD40"/>
    <property type="match status" value="15"/>
</dbReference>
<dbReference type="InterPro" id="IPR056884">
    <property type="entry name" value="NPHP3-like_N"/>
</dbReference>
<evidence type="ECO:0000256" key="3">
    <source>
        <dbReference type="PROSITE-ProRule" id="PRU00221"/>
    </source>
</evidence>
<feature type="repeat" description="WD" evidence="3">
    <location>
        <begin position="1005"/>
        <end position="1046"/>
    </location>
</feature>
<dbReference type="Pfam" id="PF00400">
    <property type="entry name" value="WD40"/>
    <property type="match status" value="10"/>
</dbReference>
<evidence type="ECO:0000313" key="5">
    <source>
        <dbReference type="EMBL" id="KAG2422512.1"/>
    </source>
</evidence>
<dbReference type="Gene3D" id="2.130.10.10">
    <property type="entry name" value="YVTN repeat-like/Quinoprotein amine dehydrogenase"/>
    <property type="match status" value="7"/>
</dbReference>
<accession>A0A835S849</accession>
<dbReference type="SUPFAM" id="SSF50978">
    <property type="entry name" value="WD40 repeat-like"/>
    <property type="match status" value="2"/>
</dbReference>
<feature type="repeat" description="WD" evidence="3">
    <location>
        <begin position="966"/>
        <end position="1007"/>
    </location>
</feature>
<dbReference type="PANTHER" id="PTHR19848">
    <property type="entry name" value="WD40 REPEAT PROTEIN"/>
    <property type="match status" value="1"/>
</dbReference>
<dbReference type="InterPro" id="IPR020472">
    <property type="entry name" value="WD40_PAC1"/>
</dbReference>